<evidence type="ECO:0008006" key="3">
    <source>
        <dbReference type="Google" id="ProtNLM"/>
    </source>
</evidence>
<dbReference type="STRING" id="1219032.GCA_001515545_00781"/>
<dbReference type="GeneID" id="80802341"/>
<accession>A0A2A7UXV4</accession>
<dbReference type="AlphaFoldDB" id="A0A2A7UXV4"/>
<reference evidence="2" key="1">
    <citation type="submission" date="2017-09" db="EMBL/GenBank/DDBJ databases">
        <title>FDA dAtabase for Regulatory Grade micrObial Sequences (FDA-ARGOS): Supporting development and validation of Infectious Disease Dx tests.</title>
        <authorList>
            <person name="Minogue T."/>
            <person name="Wolcott M."/>
            <person name="Wasieloski L."/>
            <person name="Aguilar W."/>
            <person name="Moore D."/>
            <person name="Tallon L."/>
            <person name="Sadzewicz L."/>
            <person name="Ott S."/>
            <person name="Zhao X."/>
            <person name="Nagaraj S."/>
            <person name="Vavikolanu K."/>
            <person name="Aluvathingal J."/>
            <person name="Nadendla S."/>
            <person name="Sichtig H."/>
        </authorList>
    </citation>
    <scope>NUCLEOTIDE SEQUENCE [LARGE SCALE GENOMIC DNA]</scope>
    <source>
        <strain evidence="2">FDAARGOS_394</strain>
    </source>
</reference>
<comment type="caution">
    <text evidence="1">The sequence shown here is derived from an EMBL/GenBank/DDBJ whole genome shotgun (WGS) entry which is preliminary data.</text>
</comment>
<organism evidence="1 2">
    <name type="scientific">Comamonas terrigena</name>
    <dbReference type="NCBI Taxonomy" id="32013"/>
    <lineage>
        <taxon>Bacteria</taxon>
        <taxon>Pseudomonadati</taxon>
        <taxon>Pseudomonadota</taxon>
        <taxon>Betaproteobacteria</taxon>
        <taxon>Burkholderiales</taxon>
        <taxon>Comamonadaceae</taxon>
        <taxon>Comamonas</taxon>
    </lineage>
</organism>
<gene>
    <name evidence="1" type="ORF">CRM82_17120</name>
</gene>
<dbReference type="InterPro" id="IPR010982">
    <property type="entry name" value="Lambda_DNA-bd_dom_sf"/>
</dbReference>
<dbReference type="Gene3D" id="1.10.260.40">
    <property type="entry name" value="lambda repressor-like DNA-binding domains"/>
    <property type="match status" value="1"/>
</dbReference>
<sequence>MPTEIPSTEQVRALLLKFRQVQLKSIEGQSGVPFSTLVKIRQGTTKNPGIETVRAIFRTDLVKQQLQSVNAVAATAATAQIGPSEALGV</sequence>
<evidence type="ECO:0000313" key="1">
    <source>
        <dbReference type="EMBL" id="PEH90084.1"/>
    </source>
</evidence>
<protein>
    <recommendedName>
        <fullName evidence="3">XRE family transcriptional regulator</fullName>
    </recommendedName>
</protein>
<keyword evidence="2" id="KW-1185">Reference proteome</keyword>
<dbReference type="RefSeq" id="WP_066533662.1">
    <property type="nucleotide sequence ID" value="NZ_JAOCHE010000001.1"/>
</dbReference>
<evidence type="ECO:0000313" key="2">
    <source>
        <dbReference type="Proteomes" id="UP000220246"/>
    </source>
</evidence>
<dbReference type="GO" id="GO:0003677">
    <property type="term" value="F:DNA binding"/>
    <property type="evidence" value="ECO:0007669"/>
    <property type="project" value="InterPro"/>
</dbReference>
<dbReference type="Proteomes" id="UP000220246">
    <property type="component" value="Unassembled WGS sequence"/>
</dbReference>
<dbReference type="EMBL" id="PDEA01000001">
    <property type="protein sequence ID" value="PEH90084.1"/>
    <property type="molecule type" value="Genomic_DNA"/>
</dbReference>
<name>A0A2A7UXV4_COMTR</name>
<proteinExistence type="predicted"/>